<dbReference type="InterPro" id="IPR036271">
    <property type="entry name" value="Tet_transcr_reg_TetR-rel_C_sf"/>
</dbReference>
<dbReference type="RefSeq" id="WP_047764017.1">
    <property type="nucleotide sequence ID" value="NZ_LAQL01000006.1"/>
</dbReference>
<name>A0A0H2MEK6_9PROT</name>
<dbReference type="PROSITE" id="PS50977">
    <property type="entry name" value="HTH_TETR_2"/>
    <property type="match status" value="1"/>
</dbReference>
<proteinExistence type="predicted"/>
<feature type="DNA-binding region" description="H-T-H motif" evidence="2">
    <location>
        <begin position="36"/>
        <end position="55"/>
    </location>
</feature>
<dbReference type="AlphaFoldDB" id="A0A0H2MEK6"/>
<dbReference type="Gene3D" id="1.10.357.10">
    <property type="entry name" value="Tetracycline Repressor, domain 2"/>
    <property type="match status" value="1"/>
</dbReference>
<dbReference type="InterPro" id="IPR050109">
    <property type="entry name" value="HTH-type_TetR-like_transc_reg"/>
</dbReference>
<dbReference type="PANTHER" id="PTHR30055:SF146">
    <property type="entry name" value="HTH-TYPE TRANSCRIPTIONAL DUAL REGULATOR CECR"/>
    <property type="match status" value="1"/>
</dbReference>
<dbReference type="Gene3D" id="1.10.10.60">
    <property type="entry name" value="Homeodomain-like"/>
    <property type="match status" value="1"/>
</dbReference>
<dbReference type="STRING" id="1489064.WH96_10030"/>
<comment type="caution">
    <text evidence="4">The sequence shown here is derived from an EMBL/GenBank/DDBJ whole genome shotgun (WGS) entry which is preliminary data.</text>
</comment>
<evidence type="ECO:0000313" key="5">
    <source>
        <dbReference type="Proteomes" id="UP000035444"/>
    </source>
</evidence>
<evidence type="ECO:0000313" key="4">
    <source>
        <dbReference type="EMBL" id="KLN60803.1"/>
    </source>
</evidence>
<accession>A0A0H2MEK6</accession>
<keyword evidence="5" id="KW-1185">Reference proteome</keyword>
<sequence>MVQDEIDLTEKQILRRGEILGSATKLFLNEGYGRTTMDNVLALVGGSKRTLYKYFPNKEALFTAIIEQVSDRVLSAFTPPLCEGIFRETLIGMGARYLQVMTSAECISLYRAMVAEAPHFPDLADNFLQNGPCRASQHLAEYLRSHAKNNRLRITDPDLCAAQFMGAVRGNVHFHAVFNGRVPTKKETQMISEAAVETLLNGWSK</sequence>
<dbReference type="OrthoDB" id="9816431at2"/>
<keyword evidence="1 2" id="KW-0238">DNA-binding</keyword>
<dbReference type="SUPFAM" id="SSF46689">
    <property type="entry name" value="Homeodomain-like"/>
    <property type="match status" value="1"/>
</dbReference>
<reference evidence="4 5" key="1">
    <citation type="submission" date="2015-03" db="EMBL/GenBank/DDBJ databases">
        <title>Genome Sequence of Kiloniella spongiae MEBiC09566, isolated from a marine sponge.</title>
        <authorList>
            <person name="Shao Z."/>
            <person name="Wang L."/>
            <person name="Li X."/>
        </authorList>
    </citation>
    <scope>NUCLEOTIDE SEQUENCE [LARGE SCALE GENOMIC DNA]</scope>
    <source>
        <strain evidence="4 5">MEBiC09566</strain>
    </source>
</reference>
<organism evidence="4 5">
    <name type="scientific">Kiloniella spongiae</name>
    <dbReference type="NCBI Taxonomy" id="1489064"/>
    <lineage>
        <taxon>Bacteria</taxon>
        <taxon>Pseudomonadati</taxon>
        <taxon>Pseudomonadota</taxon>
        <taxon>Alphaproteobacteria</taxon>
        <taxon>Rhodospirillales</taxon>
        <taxon>Kiloniellaceae</taxon>
        <taxon>Kiloniella</taxon>
    </lineage>
</organism>
<dbReference type="InterPro" id="IPR001647">
    <property type="entry name" value="HTH_TetR"/>
</dbReference>
<dbReference type="Proteomes" id="UP000035444">
    <property type="component" value="Unassembled WGS sequence"/>
</dbReference>
<dbReference type="InterPro" id="IPR039536">
    <property type="entry name" value="TetR_C_Proteobacteria"/>
</dbReference>
<evidence type="ECO:0000256" key="2">
    <source>
        <dbReference type="PROSITE-ProRule" id="PRU00335"/>
    </source>
</evidence>
<gene>
    <name evidence="4" type="ORF">WH96_10030</name>
</gene>
<feature type="domain" description="HTH tetR-type" evidence="3">
    <location>
        <begin position="13"/>
        <end position="73"/>
    </location>
</feature>
<dbReference type="Pfam" id="PF00440">
    <property type="entry name" value="TetR_N"/>
    <property type="match status" value="1"/>
</dbReference>
<dbReference type="Pfam" id="PF14246">
    <property type="entry name" value="TetR_C_7"/>
    <property type="match status" value="1"/>
</dbReference>
<evidence type="ECO:0000256" key="1">
    <source>
        <dbReference type="ARBA" id="ARBA00023125"/>
    </source>
</evidence>
<protein>
    <recommendedName>
        <fullName evidence="3">HTH tetR-type domain-containing protein</fullName>
    </recommendedName>
</protein>
<dbReference type="GO" id="GO:0003700">
    <property type="term" value="F:DNA-binding transcription factor activity"/>
    <property type="evidence" value="ECO:0007669"/>
    <property type="project" value="TreeGrafter"/>
</dbReference>
<dbReference type="PANTHER" id="PTHR30055">
    <property type="entry name" value="HTH-TYPE TRANSCRIPTIONAL REGULATOR RUTR"/>
    <property type="match status" value="1"/>
</dbReference>
<dbReference type="InterPro" id="IPR009057">
    <property type="entry name" value="Homeodomain-like_sf"/>
</dbReference>
<dbReference type="PRINTS" id="PR00455">
    <property type="entry name" value="HTHTETR"/>
</dbReference>
<dbReference type="SUPFAM" id="SSF48498">
    <property type="entry name" value="Tetracyclin repressor-like, C-terminal domain"/>
    <property type="match status" value="1"/>
</dbReference>
<dbReference type="EMBL" id="LAQL01000006">
    <property type="protein sequence ID" value="KLN60803.1"/>
    <property type="molecule type" value="Genomic_DNA"/>
</dbReference>
<dbReference type="GO" id="GO:0000976">
    <property type="term" value="F:transcription cis-regulatory region binding"/>
    <property type="evidence" value="ECO:0007669"/>
    <property type="project" value="TreeGrafter"/>
</dbReference>
<evidence type="ECO:0000259" key="3">
    <source>
        <dbReference type="PROSITE" id="PS50977"/>
    </source>
</evidence>